<keyword evidence="2" id="KW-1185">Reference proteome</keyword>
<gene>
    <name evidence="1" type="ORF">H2C83_10470</name>
</gene>
<dbReference type="EMBL" id="JACEOL010000033">
    <property type="protein sequence ID" value="MBA4602729.1"/>
    <property type="molecule type" value="Genomic_DNA"/>
</dbReference>
<dbReference type="RefSeq" id="WP_181740550.1">
    <property type="nucleotide sequence ID" value="NZ_JACEOL010000033.1"/>
</dbReference>
<accession>A0A7W1XT08</accession>
<name>A0A7W1XT08_9BACL</name>
<evidence type="ECO:0000313" key="1">
    <source>
        <dbReference type="EMBL" id="MBA4602729.1"/>
    </source>
</evidence>
<reference evidence="1 2" key="1">
    <citation type="submission" date="2020-07" db="EMBL/GenBank/DDBJ databases">
        <title>Thermoactinomyces phylogeny.</title>
        <authorList>
            <person name="Dunlap C."/>
        </authorList>
    </citation>
    <scope>NUCLEOTIDE SEQUENCE [LARGE SCALE GENOMIC DNA]</scope>
    <source>
        <strain evidence="1 2">AMNI-1</strain>
    </source>
</reference>
<dbReference type="AlphaFoldDB" id="A0A7W1XT08"/>
<proteinExistence type="predicted"/>
<dbReference type="Proteomes" id="UP000538292">
    <property type="component" value="Unassembled WGS sequence"/>
</dbReference>
<comment type="caution">
    <text evidence="1">The sequence shown here is derived from an EMBL/GenBank/DDBJ whole genome shotgun (WGS) entry which is preliminary data.</text>
</comment>
<organism evidence="1 2">
    <name type="scientific">Thermoactinomyces mirandus</name>
    <dbReference type="NCBI Taxonomy" id="2756294"/>
    <lineage>
        <taxon>Bacteria</taxon>
        <taxon>Bacillati</taxon>
        <taxon>Bacillota</taxon>
        <taxon>Bacilli</taxon>
        <taxon>Bacillales</taxon>
        <taxon>Thermoactinomycetaceae</taxon>
        <taxon>Thermoactinomyces</taxon>
    </lineage>
</organism>
<evidence type="ECO:0000313" key="2">
    <source>
        <dbReference type="Proteomes" id="UP000538292"/>
    </source>
</evidence>
<protein>
    <submittedName>
        <fullName evidence="1">Uncharacterized protein</fullName>
    </submittedName>
</protein>
<sequence length="140" mass="15931">MRQLKQPKIISVLSLVCLSLLLIFFSTGYSSCERSEYHLALNPLQSQPSVWTDWFYLEKGTMTLEIHNFGPSPVYYFVFAHCDHLECPTIADGMVPPGKTEKQLIPHESGKFLFKMDQSSVGRLQQSIATGRIYQGKSNR</sequence>